<name>A0AAE8MN84_9PEZI</name>
<organism evidence="4 5">
    <name type="scientific">Cephalotrichum gorgonifer</name>
    <dbReference type="NCBI Taxonomy" id="2041049"/>
    <lineage>
        <taxon>Eukaryota</taxon>
        <taxon>Fungi</taxon>
        <taxon>Dikarya</taxon>
        <taxon>Ascomycota</taxon>
        <taxon>Pezizomycotina</taxon>
        <taxon>Sordariomycetes</taxon>
        <taxon>Hypocreomycetidae</taxon>
        <taxon>Microascales</taxon>
        <taxon>Microascaceae</taxon>
        <taxon>Cephalotrichum</taxon>
    </lineage>
</organism>
<evidence type="ECO:0000313" key="4">
    <source>
        <dbReference type="EMBL" id="SPN96533.1"/>
    </source>
</evidence>
<dbReference type="AlphaFoldDB" id="A0AAE8MN84"/>
<dbReference type="InterPro" id="IPR002110">
    <property type="entry name" value="Ankyrin_rpt"/>
</dbReference>
<proteinExistence type="predicted"/>
<evidence type="ECO:0000256" key="1">
    <source>
        <dbReference type="ARBA" id="ARBA00022737"/>
    </source>
</evidence>
<protein>
    <submittedName>
        <fullName evidence="4">Uncharacterized protein</fullName>
    </submittedName>
</protein>
<gene>
    <name evidence="4" type="ORF">DNG_00059</name>
</gene>
<keyword evidence="1" id="KW-0677">Repeat</keyword>
<dbReference type="SUPFAM" id="SSF48403">
    <property type="entry name" value="Ankyrin repeat"/>
    <property type="match status" value="1"/>
</dbReference>
<feature type="repeat" description="ANK" evidence="3">
    <location>
        <begin position="51"/>
        <end position="78"/>
    </location>
</feature>
<evidence type="ECO:0000313" key="5">
    <source>
        <dbReference type="Proteomes" id="UP001187682"/>
    </source>
</evidence>
<dbReference type="Gene3D" id="1.25.40.20">
    <property type="entry name" value="Ankyrin repeat-containing domain"/>
    <property type="match status" value="2"/>
</dbReference>
<dbReference type="EMBL" id="ONZQ02000001">
    <property type="protein sequence ID" value="SPN96533.1"/>
    <property type="molecule type" value="Genomic_DNA"/>
</dbReference>
<dbReference type="PANTHER" id="PTHR24198">
    <property type="entry name" value="ANKYRIN REPEAT AND PROTEIN KINASE DOMAIN-CONTAINING PROTEIN"/>
    <property type="match status" value="1"/>
</dbReference>
<dbReference type="InterPro" id="IPR036770">
    <property type="entry name" value="Ankyrin_rpt-contain_sf"/>
</dbReference>
<dbReference type="Proteomes" id="UP001187682">
    <property type="component" value="Unassembled WGS sequence"/>
</dbReference>
<dbReference type="PROSITE" id="PS50088">
    <property type="entry name" value="ANK_REPEAT"/>
    <property type="match status" value="1"/>
</dbReference>
<dbReference type="Pfam" id="PF00023">
    <property type="entry name" value="Ank"/>
    <property type="match status" value="2"/>
</dbReference>
<accession>A0AAE8MN84</accession>
<keyword evidence="2 3" id="KW-0040">ANK repeat</keyword>
<dbReference type="Pfam" id="PF12796">
    <property type="entry name" value="Ank_2"/>
    <property type="match status" value="1"/>
</dbReference>
<evidence type="ECO:0000256" key="3">
    <source>
        <dbReference type="PROSITE-ProRule" id="PRU00023"/>
    </source>
</evidence>
<dbReference type="PROSITE" id="PS50297">
    <property type="entry name" value="ANK_REP_REGION"/>
    <property type="match status" value="1"/>
</dbReference>
<keyword evidence="5" id="KW-1185">Reference proteome</keyword>
<reference evidence="4" key="1">
    <citation type="submission" date="2018-03" db="EMBL/GenBank/DDBJ databases">
        <authorList>
            <person name="Guldener U."/>
        </authorList>
    </citation>
    <scope>NUCLEOTIDE SEQUENCE</scope>
</reference>
<dbReference type="SMART" id="SM00248">
    <property type="entry name" value="ANK"/>
    <property type="match status" value="6"/>
</dbReference>
<comment type="caution">
    <text evidence="4">The sequence shown here is derived from an EMBL/GenBank/DDBJ whole genome shotgun (WGS) entry which is preliminary data.</text>
</comment>
<evidence type="ECO:0000256" key="2">
    <source>
        <dbReference type="ARBA" id="ARBA00023043"/>
    </source>
</evidence>
<sequence length="689" mass="76248">MTNFTDLVDDVIFLLIEHIESEKDLSSLQCTTRHLHYLLTQPLYSRNVRLHGGVALHWAAEHDRVDTAQRLLEVGADIMGAGTGPGYEYPLFVAARYGSVGMVRLLLETEGVSPDWMASTVQDGLALFTTPLAMAARNGHVEVVRLLLDEPTVDPQRCDSDRQNGISYAVSSHSEAMVKLFLQDPRININRAGPFGENILLIMEDCRPRVAKIILDDPRLDLASVDDEGCTVLMQMMHQYVYNLHVVRMLLSQPGIDLGAVDNKGRTALIWAAMIGNPFSDDLINLLLADPRCNPDAVDNRRRRDLVGIPRNGGAGEELPALPSYPDADVLGGGLDFGNWDGIGAPGLDDDVIIPFIPGLATPGASASPQGDTPGSGNMFSVTPWFLQSESWALHHSNHDQACEATVELEPFIHAVKEMLQCWVEKGHNSFIHRRLYADAMPTCVQDAYTTLATYNSRTPAVRDVILQIADDRAAALINSGTPSTGAGGAKGILADLARVQALFVYVYIRLFDGSVRLRATAEQQLPTLRHWVRQMLKSARQYRGEDAPLVRRPLTWTAGEFESEYDAAAEMWRLWALTESCRRTHLVVDTIANTYQIMARRWAECTGGVMITGRKGLWEADSAVKWFEMCCRESPLLVPSLRPGPSIAEYAGEEFDEFVRVVWGLIVGGDKIRSWVERSAKVREIAMS</sequence>
<dbReference type="PANTHER" id="PTHR24198:SF165">
    <property type="entry name" value="ANKYRIN REPEAT-CONTAINING PROTEIN-RELATED"/>
    <property type="match status" value="1"/>
</dbReference>